<evidence type="ECO:0000313" key="3">
    <source>
        <dbReference type="Proteomes" id="UP001163846"/>
    </source>
</evidence>
<comment type="caution">
    <text evidence="2">The sequence shown here is derived from an EMBL/GenBank/DDBJ whole genome shotgun (WGS) entry which is preliminary data.</text>
</comment>
<accession>A0AA38U454</accession>
<gene>
    <name evidence="2" type="ORF">F5878DRAFT_671581</name>
</gene>
<evidence type="ECO:0000313" key="2">
    <source>
        <dbReference type="EMBL" id="KAJ3832017.1"/>
    </source>
</evidence>
<dbReference type="EMBL" id="MU807114">
    <property type="protein sequence ID" value="KAJ3832017.1"/>
    <property type="molecule type" value="Genomic_DNA"/>
</dbReference>
<protein>
    <submittedName>
        <fullName evidence="2">Uncharacterized protein</fullName>
    </submittedName>
</protein>
<reference evidence="2" key="1">
    <citation type="submission" date="2022-08" db="EMBL/GenBank/DDBJ databases">
        <authorList>
            <consortium name="DOE Joint Genome Institute"/>
            <person name="Min B."/>
            <person name="Riley R."/>
            <person name="Sierra-Patev S."/>
            <person name="Naranjo-Ortiz M."/>
            <person name="Looney B."/>
            <person name="Konkel Z."/>
            <person name="Slot J.C."/>
            <person name="Sakamoto Y."/>
            <person name="Steenwyk J.L."/>
            <person name="Rokas A."/>
            <person name="Carro J."/>
            <person name="Camarero S."/>
            <person name="Ferreira P."/>
            <person name="Molpeceres G."/>
            <person name="Ruiz-Duenas F.J."/>
            <person name="Serrano A."/>
            <person name="Henrissat B."/>
            <person name="Drula E."/>
            <person name="Hughes K.W."/>
            <person name="Mata J.L."/>
            <person name="Ishikawa N.K."/>
            <person name="Vargas-Isla R."/>
            <person name="Ushijima S."/>
            <person name="Smith C.A."/>
            <person name="Ahrendt S."/>
            <person name="Andreopoulos W."/>
            <person name="He G."/>
            <person name="Labutti K."/>
            <person name="Lipzen A."/>
            <person name="Ng V."/>
            <person name="Sandor L."/>
            <person name="Barry K."/>
            <person name="Martinez A.T."/>
            <person name="Xiao Y."/>
            <person name="Gibbons J.G."/>
            <person name="Terashima K."/>
            <person name="Hibbett D.S."/>
            <person name="Grigoriev I.V."/>
        </authorList>
    </citation>
    <scope>NUCLEOTIDE SEQUENCE</scope>
    <source>
        <strain evidence="2">TFB9207</strain>
    </source>
</reference>
<sequence length="646" mass="72063">MSNQSGSSIRRNFLTDFESEPLFGLLWLLSSRLMMENLEGPLSASYWEHGTGSHKDHWRCTACPEQPWFTNLGHAHRHRATKKHQQSVEFLLRTSERSIPNPLELNPAVSARVRGSLVDLLHDIQGSSSSASAGIDIEMSDLPSQGEPVYQMSFSDNNSTELQTSAMSMAMGRLAEDMEGFLLDDDNTSQSSDDTIPDEQIPEFELYSNDPVAFGKKRPPSSGSPRTSNDSTHVFNTMDTPSINGISTSALLGTPNNASLTYDLPTQTTGNGFESSLMSMSAHEQEEVRLFCDKATNFFKLDVDQCKRLKQHILINRDGPIGMMKEQIWVHADTISMFNSLKASLADQAGVHELVKNANAKFSTKFELIKEHKEILQAIGKECFIDPTRTSFHDVHLTIQKLIENQPALYGLSDLVGNPAAQKALRDYAKDAAKNAGQQLRTQLLISVKGEESARRGAKLPTTLEEFTWKLVDSWKSGGLGSNTGVDYQCRFAVMRKFTYAIWDSNDMDEDNENTNEEPPAKRKKGGRSSKETSFWGKFSSFLEMHIGKNGSNLKTEGWSTFIAECVREDWKRFGKDEYRLQALPVTMTLQLDSQPVKATQPRAVDQTPDLFDQTHSPIPGVLSNNVLNMMGQRSTENRGVAPDID</sequence>
<dbReference type="AlphaFoldDB" id="A0AA38U454"/>
<keyword evidence="3" id="KW-1185">Reference proteome</keyword>
<feature type="compositionally biased region" description="Acidic residues" evidence="1">
    <location>
        <begin position="507"/>
        <end position="516"/>
    </location>
</feature>
<proteinExistence type="predicted"/>
<feature type="region of interest" description="Disordered" evidence="1">
    <location>
        <begin position="507"/>
        <end position="533"/>
    </location>
</feature>
<feature type="region of interest" description="Disordered" evidence="1">
    <location>
        <begin position="183"/>
        <end position="239"/>
    </location>
</feature>
<feature type="compositionally biased region" description="Polar residues" evidence="1">
    <location>
        <begin position="221"/>
        <end position="239"/>
    </location>
</feature>
<organism evidence="2 3">
    <name type="scientific">Lentinula raphanica</name>
    <dbReference type="NCBI Taxonomy" id="153919"/>
    <lineage>
        <taxon>Eukaryota</taxon>
        <taxon>Fungi</taxon>
        <taxon>Dikarya</taxon>
        <taxon>Basidiomycota</taxon>
        <taxon>Agaricomycotina</taxon>
        <taxon>Agaricomycetes</taxon>
        <taxon>Agaricomycetidae</taxon>
        <taxon>Agaricales</taxon>
        <taxon>Marasmiineae</taxon>
        <taxon>Omphalotaceae</taxon>
        <taxon>Lentinula</taxon>
    </lineage>
</organism>
<dbReference type="Proteomes" id="UP001163846">
    <property type="component" value="Unassembled WGS sequence"/>
</dbReference>
<name>A0AA38U454_9AGAR</name>
<evidence type="ECO:0000256" key="1">
    <source>
        <dbReference type="SAM" id="MobiDB-lite"/>
    </source>
</evidence>